<evidence type="ECO:0000313" key="3">
    <source>
        <dbReference type="Proteomes" id="UP000075884"/>
    </source>
</evidence>
<protein>
    <submittedName>
        <fullName evidence="2">Uncharacterized protein</fullName>
    </submittedName>
</protein>
<name>A0A182NW94_9DIPT</name>
<reference evidence="2" key="2">
    <citation type="submission" date="2020-05" db="UniProtKB">
        <authorList>
            <consortium name="EnsemblMetazoa"/>
        </authorList>
    </citation>
    <scope>IDENTIFICATION</scope>
    <source>
        <strain evidence="2">WRAIR2</strain>
    </source>
</reference>
<feature type="compositionally biased region" description="Basic and acidic residues" evidence="1">
    <location>
        <begin position="52"/>
        <end position="62"/>
    </location>
</feature>
<keyword evidence="3" id="KW-1185">Reference proteome</keyword>
<dbReference type="Proteomes" id="UP000075884">
    <property type="component" value="Unassembled WGS sequence"/>
</dbReference>
<proteinExistence type="predicted"/>
<dbReference type="AlphaFoldDB" id="A0A182NW94"/>
<accession>A0A182NW94</accession>
<evidence type="ECO:0000256" key="1">
    <source>
        <dbReference type="SAM" id="MobiDB-lite"/>
    </source>
</evidence>
<dbReference type="EnsemblMetazoa" id="ADIR014174-RA">
    <property type="protein sequence ID" value="ADIR014174-PA"/>
    <property type="gene ID" value="ADIR014174"/>
</dbReference>
<reference evidence="3" key="1">
    <citation type="submission" date="2013-03" db="EMBL/GenBank/DDBJ databases">
        <title>The Genome Sequence of Anopheles dirus WRAIR2.</title>
        <authorList>
            <consortium name="The Broad Institute Genomics Platform"/>
            <person name="Neafsey D.E."/>
            <person name="Walton C."/>
            <person name="Walker B."/>
            <person name="Young S.K."/>
            <person name="Zeng Q."/>
            <person name="Gargeya S."/>
            <person name="Fitzgerald M."/>
            <person name="Haas B."/>
            <person name="Abouelleil A."/>
            <person name="Allen A.W."/>
            <person name="Alvarado L."/>
            <person name="Arachchi H.M."/>
            <person name="Berlin A.M."/>
            <person name="Chapman S.B."/>
            <person name="Gainer-Dewar J."/>
            <person name="Goldberg J."/>
            <person name="Griggs A."/>
            <person name="Gujja S."/>
            <person name="Hansen M."/>
            <person name="Howarth C."/>
            <person name="Imamovic A."/>
            <person name="Ireland A."/>
            <person name="Larimer J."/>
            <person name="McCowan C."/>
            <person name="Murphy C."/>
            <person name="Pearson M."/>
            <person name="Poon T.W."/>
            <person name="Priest M."/>
            <person name="Roberts A."/>
            <person name="Saif S."/>
            <person name="Shea T."/>
            <person name="Sisk P."/>
            <person name="Sykes S."/>
            <person name="Wortman J."/>
            <person name="Nusbaum C."/>
            <person name="Birren B."/>
        </authorList>
    </citation>
    <scope>NUCLEOTIDE SEQUENCE [LARGE SCALE GENOMIC DNA]</scope>
    <source>
        <strain evidence="3">WRAIR2</strain>
    </source>
</reference>
<evidence type="ECO:0000313" key="2">
    <source>
        <dbReference type="EnsemblMetazoa" id="ADIR014174-PA"/>
    </source>
</evidence>
<feature type="compositionally biased region" description="Low complexity" evidence="1">
    <location>
        <begin position="79"/>
        <end position="104"/>
    </location>
</feature>
<sequence length="122" mass="13076">MATLNYRTPQAATVPANGTGQAAHRNNHHHQQKTKPATATLPASAVQVGGGRSRERFPEEKAIVTLEPVGAKTKRQPASNSYSSKNFSSSNCNSNSNSSSCNSFTCRKSKRRNKSNKNSSGN</sequence>
<feature type="compositionally biased region" description="Polar residues" evidence="1">
    <location>
        <begin position="1"/>
        <end position="20"/>
    </location>
</feature>
<dbReference type="VEuPathDB" id="VectorBase:ADIR014174"/>
<organism evidence="2 3">
    <name type="scientific">Anopheles dirus</name>
    <dbReference type="NCBI Taxonomy" id="7168"/>
    <lineage>
        <taxon>Eukaryota</taxon>
        <taxon>Metazoa</taxon>
        <taxon>Ecdysozoa</taxon>
        <taxon>Arthropoda</taxon>
        <taxon>Hexapoda</taxon>
        <taxon>Insecta</taxon>
        <taxon>Pterygota</taxon>
        <taxon>Neoptera</taxon>
        <taxon>Endopterygota</taxon>
        <taxon>Diptera</taxon>
        <taxon>Nematocera</taxon>
        <taxon>Culicoidea</taxon>
        <taxon>Culicidae</taxon>
        <taxon>Anophelinae</taxon>
        <taxon>Anopheles</taxon>
    </lineage>
</organism>
<feature type="region of interest" description="Disordered" evidence="1">
    <location>
        <begin position="1"/>
        <end position="122"/>
    </location>
</feature>